<evidence type="ECO:0000256" key="4">
    <source>
        <dbReference type="ARBA" id="ARBA00022692"/>
    </source>
</evidence>
<dbReference type="GO" id="GO:0016324">
    <property type="term" value="C:apical plasma membrane"/>
    <property type="evidence" value="ECO:0007669"/>
    <property type="project" value="TreeGrafter"/>
</dbReference>
<dbReference type="GO" id="GO:0005366">
    <property type="term" value="F:myo-inositol:proton symporter activity"/>
    <property type="evidence" value="ECO:0007669"/>
    <property type="project" value="TreeGrafter"/>
</dbReference>
<feature type="compositionally biased region" description="Polar residues" evidence="8">
    <location>
        <begin position="1"/>
        <end position="12"/>
    </location>
</feature>
<dbReference type="InterPro" id="IPR036259">
    <property type="entry name" value="MFS_trans_sf"/>
</dbReference>
<feature type="domain" description="Major facilitator superfamily (MFS) profile" evidence="10">
    <location>
        <begin position="68"/>
        <end position="506"/>
    </location>
</feature>
<keyword evidence="5 9" id="KW-1133">Transmembrane helix</keyword>
<evidence type="ECO:0000313" key="13">
    <source>
        <dbReference type="Proteomes" id="UP000014760"/>
    </source>
</evidence>
<feature type="transmembrane region" description="Helical" evidence="9">
    <location>
        <begin position="133"/>
        <end position="152"/>
    </location>
</feature>
<dbReference type="NCBIfam" id="TIGR00879">
    <property type="entry name" value="SP"/>
    <property type="match status" value="1"/>
</dbReference>
<feature type="transmembrane region" description="Helical" evidence="9">
    <location>
        <begin position="220"/>
        <end position="241"/>
    </location>
</feature>
<evidence type="ECO:0000313" key="11">
    <source>
        <dbReference type="EMBL" id="ELU05720.1"/>
    </source>
</evidence>
<feature type="transmembrane region" description="Helical" evidence="9">
    <location>
        <begin position="312"/>
        <end position="335"/>
    </location>
</feature>
<sequence length="506" mass="54963">MHQSSARPSTLPSKARPGQAPVFTDDPPARTSVNRGGIRIVPTEQTHLRLHDEAGNAPTPRPFFLYALKGFSCLSGLFYGYDMGVISGAMVMLREQFPMSSVWQELIVGSTVAAAALFALISGFANDKTGRRPVIIVASLVYTAGAMCMAMAPNRSMILLGRIIVGAGIGMTISTTPMYIAEVAPSDCRGRMVTVNVLMTVTGQVLANVIDGIFSTQANGWRYMLGMGAVPAVLQFAGFFFMPESPRWLAADGQEDKAKEVLQMIRGDEDIDEEFFAIRRDCDLSNETGKEKSRGVGPVLWHMLKTKSTRRALALGCSLQVIQQLTGASAIMYYSASIIKMSGVETSRSAIWMSAGIYGVYLGFTVFGFWLVERIGRRPLTLSSLLGVIVSLAWLAVGFNLSASHSPRITVTETSVEANQCSSYGNCNFCMQDIYCGYCYEHTSHGPLNGSCLPSNYNSPAKSLSGRCNHSTIVGSLTWAYDYCPTEYSWMALAGLVLFLFFYAPG</sequence>
<dbReference type="PANTHER" id="PTHR48020">
    <property type="entry name" value="PROTON MYO-INOSITOL COTRANSPORTER"/>
    <property type="match status" value="1"/>
</dbReference>
<dbReference type="Pfam" id="PF00083">
    <property type="entry name" value="Sugar_tr"/>
    <property type="match status" value="1"/>
</dbReference>
<feature type="transmembrane region" description="Helical" evidence="9">
    <location>
        <begin position="101"/>
        <end position="121"/>
    </location>
</feature>
<accession>R7UHM8</accession>
<dbReference type="Proteomes" id="UP000014760">
    <property type="component" value="Unassembled WGS sequence"/>
</dbReference>
<dbReference type="EMBL" id="KB301320">
    <property type="protein sequence ID" value="ELU05720.1"/>
    <property type="molecule type" value="Genomic_DNA"/>
</dbReference>
<dbReference type="InterPro" id="IPR005829">
    <property type="entry name" value="Sugar_transporter_CS"/>
</dbReference>
<dbReference type="PRINTS" id="PR00171">
    <property type="entry name" value="SUGRTRNSPORT"/>
</dbReference>
<reference evidence="11 13" key="2">
    <citation type="journal article" date="2013" name="Nature">
        <title>Insights into bilaterian evolution from three spiralian genomes.</title>
        <authorList>
            <person name="Simakov O."/>
            <person name="Marletaz F."/>
            <person name="Cho S.J."/>
            <person name="Edsinger-Gonzales E."/>
            <person name="Havlak P."/>
            <person name="Hellsten U."/>
            <person name="Kuo D.H."/>
            <person name="Larsson T."/>
            <person name="Lv J."/>
            <person name="Arendt D."/>
            <person name="Savage R."/>
            <person name="Osoegawa K."/>
            <person name="de Jong P."/>
            <person name="Grimwood J."/>
            <person name="Chapman J.A."/>
            <person name="Shapiro H."/>
            <person name="Aerts A."/>
            <person name="Otillar R.P."/>
            <person name="Terry A.Y."/>
            <person name="Boore J.L."/>
            <person name="Grigoriev I.V."/>
            <person name="Lindberg D.R."/>
            <person name="Seaver E.C."/>
            <person name="Weisblat D.A."/>
            <person name="Putnam N.H."/>
            <person name="Rokhsar D.S."/>
        </authorList>
    </citation>
    <scope>NUCLEOTIDE SEQUENCE</scope>
    <source>
        <strain evidence="11 13">I ESC-2004</strain>
    </source>
</reference>
<evidence type="ECO:0000256" key="2">
    <source>
        <dbReference type="ARBA" id="ARBA00010992"/>
    </source>
</evidence>
<dbReference type="HOGENOM" id="CLU_001265_30_5_1"/>
<organism evidence="11">
    <name type="scientific">Capitella teleta</name>
    <name type="common">Polychaete worm</name>
    <dbReference type="NCBI Taxonomy" id="283909"/>
    <lineage>
        <taxon>Eukaryota</taxon>
        <taxon>Metazoa</taxon>
        <taxon>Spiralia</taxon>
        <taxon>Lophotrochozoa</taxon>
        <taxon>Annelida</taxon>
        <taxon>Polychaeta</taxon>
        <taxon>Sedentaria</taxon>
        <taxon>Scolecida</taxon>
        <taxon>Capitellidae</taxon>
        <taxon>Capitella</taxon>
    </lineage>
</organism>
<dbReference type="InterPro" id="IPR050814">
    <property type="entry name" value="Myo-inositol_Transporter"/>
</dbReference>
<dbReference type="PANTHER" id="PTHR48020:SF12">
    <property type="entry name" value="PROTON MYO-INOSITOL COTRANSPORTER"/>
    <property type="match status" value="1"/>
</dbReference>
<evidence type="ECO:0000256" key="6">
    <source>
        <dbReference type="ARBA" id="ARBA00023136"/>
    </source>
</evidence>
<feature type="transmembrane region" description="Helical" evidence="9">
    <location>
        <begin position="488"/>
        <end position="504"/>
    </location>
</feature>
<dbReference type="Gene3D" id="1.20.1250.20">
    <property type="entry name" value="MFS general substrate transporter like domains"/>
    <property type="match status" value="1"/>
</dbReference>
<dbReference type="PROSITE" id="PS00217">
    <property type="entry name" value="SUGAR_TRANSPORT_2"/>
    <property type="match status" value="1"/>
</dbReference>
<gene>
    <name evidence="11" type="ORF">CAPTEDRAFT_168828</name>
</gene>
<dbReference type="EMBL" id="AMQN01007765">
    <property type="status" value="NOT_ANNOTATED_CDS"/>
    <property type="molecule type" value="Genomic_DNA"/>
</dbReference>
<protein>
    <recommendedName>
        <fullName evidence="10">Major facilitator superfamily (MFS) profile domain-containing protein</fullName>
    </recommendedName>
</protein>
<dbReference type="OrthoDB" id="6339427at2759"/>
<keyword evidence="3 7" id="KW-0813">Transport</keyword>
<feature type="non-terminal residue" evidence="11">
    <location>
        <position position="506"/>
    </location>
</feature>
<dbReference type="PROSITE" id="PS50850">
    <property type="entry name" value="MFS"/>
    <property type="match status" value="1"/>
</dbReference>
<evidence type="ECO:0000256" key="7">
    <source>
        <dbReference type="RuleBase" id="RU003346"/>
    </source>
</evidence>
<evidence type="ECO:0000256" key="8">
    <source>
        <dbReference type="SAM" id="MobiDB-lite"/>
    </source>
</evidence>
<name>R7UHM8_CAPTE</name>
<feature type="transmembrane region" description="Helical" evidence="9">
    <location>
        <begin position="158"/>
        <end position="181"/>
    </location>
</feature>
<dbReference type="EnsemblMetazoa" id="CapteT168828">
    <property type="protein sequence ID" value="CapteP168828"/>
    <property type="gene ID" value="CapteG168828"/>
</dbReference>
<evidence type="ECO:0000259" key="10">
    <source>
        <dbReference type="PROSITE" id="PS50850"/>
    </source>
</evidence>
<dbReference type="InterPro" id="IPR003663">
    <property type="entry name" value="Sugar/inositol_transpt"/>
</dbReference>
<comment type="subcellular location">
    <subcellularLocation>
        <location evidence="1">Membrane</location>
        <topology evidence="1">Multi-pass membrane protein</topology>
    </subcellularLocation>
</comment>
<dbReference type="SUPFAM" id="SSF103473">
    <property type="entry name" value="MFS general substrate transporter"/>
    <property type="match status" value="1"/>
</dbReference>
<keyword evidence="6 9" id="KW-0472">Membrane</keyword>
<dbReference type="InterPro" id="IPR020846">
    <property type="entry name" value="MFS_dom"/>
</dbReference>
<dbReference type="AlphaFoldDB" id="R7UHM8"/>
<feature type="region of interest" description="Disordered" evidence="8">
    <location>
        <begin position="1"/>
        <end position="38"/>
    </location>
</feature>
<evidence type="ECO:0000256" key="9">
    <source>
        <dbReference type="SAM" id="Phobius"/>
    </source>
</evidence>
<dbReference type="PROSITE" id="PS00216">
    <property type="entry name" value="SUGAR_TRANSPORT_1"/>
    <property type="match status" value="1"/>
</dbReference>
<keyword evidence="13" id="KW-1185">Reference proteome</keyword>
<evidence type="ECO:0000313" key="12">
    <source>
        <dbReference type="EnsemblMetazoa" id="CapteP168828"/>
    </source>
</evidence>
<evidence type="ECO:0000256" key="5">
    <source>
        <dbReference type="ARBA" id="ARBA00022989"/>
    </source>
</evidence>
<dbReference type="STRING" id="283909.R7UHM8"/>
<dbReference type="InterPro" id="IPR005828">
    <property type="entry name" value="MFS_sugar_transport-like"/>
</dbReference>
<feature type="transmembrane region" description="Helical" evidence="9">
    <location>
        <begin position="350"/>
        <end position="372"/>
    </location>
</feature>
<evidence type="ECO:0000256" key="3">
    <source>
        <dbReference type="ARBA" id="ARBA00022448"/>
    </source>
</evidence>
<feature type="transmembrane region" description="Helical" evidence="9">
    <location>
        <begin position="193"/>
        <end position="214"/>
    </location>
</feature>
<keyword evidence="4 9" id="KW-0812">Transmembrane</keyword>
<reference evidence="13" key="1">
    <citation type="submission" date="2012-12" db="EMBL/GenBank/DDBJ databases">
        <authorList>
            <person name="Hellsten U."/>
            <person name="Grimwood J."/>
            <person name="Chapman J.A."/>
            <person name="Shapiro H."/>
            <person name="Aerts A."/>
            <person name="Otillar R.P."/>
            <person name="Terry A.Y."/>
            <person name="Boore J.L."/>
            <person name="Simakov O."/>
            <person name="Marletaz F."/>
            <person name="Cho S.-J."/>
            <person name="Edsinger-Gonzales E."/>
            <person name="Havlak P."/>
            <person name="Kuo D.-H."/>
            <person name="Larsson T."/>
            <person name="Lv J."/>
            <person name="Arendt D."/>
            <person name="Savage R."/>
            <person name="Osoegawa K."/>
            <person name="de Jong P."/>
            <person name="Lindberg D.R."/>
            <person name="Seaver E.C."/>
            <person name="Weisblat D.A."/>
            <person name="Putnam N.H."/>
            <person name="Grigoriev I.V."/>
            <person name="Rokhsar D.S."/>
        </authorList>
    </citation>
    <scope>NUCLEOTIDE SEQUENCE</scope>
    <source>
        <strain evidence="13">I ESC-2004</strain>
    </source>
</reference>
<evidence type="ECO:0000256" key="1">
    <source>
        <dbReference type="ARBA" id="ARBA00004141"/>
    </source>
</evidence>
<comment type="similarity">
    <text evidence="2 7">Belongs to the major facilitator superfamily. Sugar transporter (TC 2.A.1.1) family.</text>
</comment>
<feature type="transmembrane region" description="Helical" evidence="9">
    <location>
        <begin position="379"/>
        <end position="397"/>
    </location>
</feature>
<dbReference type="OMA" id="AMITIMG"/>
<proteinExistence type="inferred from homology"/>
<reference evidence="12" key="3">
    <citation type="submission" date="2015-06" db="UniProtKB">
        <authorList>
            <consortium name="EnsemblMetazoa"/>
        </authorList>
    </citation>
    <scope>IDENTIFICATION</scope>
</reference>